<dbReference type="AlphaFoldDB" id="A0A2T0A4G5"/>
<accession>A0A2T0A4G5</accession>
<feature type="compositionally biased region" description="Low complexity" evidence="1">
    <location>
        <begin position="146"/>
        <end position="156"/>
    </location>
</feature>
<sequence length="451" mass="52875">MLRGRIEFGEAGLEVGREVRDSSGYLRMDRRLAGIDRGGEAGGSRAVETRCVRAVSSGDCTSCHRARYVVVPSSTGHLTDRLGPQRRLRLLRLRSALASSLPRLKIRHLRRMSRYLTATRSSRASRPSWSSQSCLRPNRRRRRANLRLPRLPTRPSRNQRKPRRILRRLLRPLYLRLAPRRRPFGCPASRRASCKVRKFSRSLSSSLRLPVILRRRRLRLHLIHPSQSPHQHRLQHRLRQHRLLRVPASLRNLPKPLRLLPHQPFRLLRLSLPLPSAGHACPHISSVARRLHCAYRHRRHPRPPARLRPNPQRHCRRLPPHQAPPRRSRRTPKSRLPSRVFRQRRRLQLLRRKPRQPAVSLPPFRRHPSSARQLVYLSHPPRPPQSRRPRPHPFLQPLRLGSPRPAVFHLRSSALRRLSLLRCVVRMRRRQRRDACRPAGRLRRAGRTAGL</sequence>
<dbReference type="Proteomes" id="UP000239560">
    <property type="component" value="Unassembled WGS sequence"/>
</dbReference>
<feature type="region of interest" description="Disordered" evidence="1">
    <location>
        <begin position="296"/>
        <end position="340"/>
    </location>
</feature>
<gene>
    <name evidence="2" type="ORF">AAT19DRAFT_16794</name>
</gene>
<feature type="region of interest" description="Disordered" evidence="1">
    <location>
        <begin position="351"/>
        <end position="370"/>
    </location>
</feature>
<dbReference type="EMBL" id="LCTV02000009">
    <property type="protein sequence ID" value="PRQ72870.1"/>
    <property type="molecule type" value="Genomic_DNA"/>
</dbReference>
<organism evidence="2 3">
    <name type="scientific">Rhodotorula toruloides</name>
    <name type="common">Yeast</name>
    <name type="synonym">Rhodosporidium toruloides</name>
    <dbReference type="NCBI Taxonomy" id="5286"/>
    <lineage>
        <taxon>Eukaryota</taxon>
        <taxon>Fungi</taxon>
        <taxon>Dikarya</taxon>
        <taxon>Basidiomycota</taxon>
        <taxon>Pucciniomycotina</taxon>
        <taxon>Microbotryomycetes</taxon>
        <taxon>Sporidiobolales</taxon>
        <taxon>Sporidiobolaceae</taxon>
        <taxon>Rhodotorula</taxon>
    </lineage>
</organism>
<evidence type="ECO:0000313" key="3">
    <source>
        <dbReference type="Proteomes" id="UP000239560"/>
    </source>
</evidence>
<feature type="region of interest" description="Disordered" evidence="1">
    <location>
        <begin position="376"/>
        <end position="398"/>
    </location>
</feature>
<evidence type="ECO:0000313" key="2">
    <source>
        <dbReference type="EMBL" id="PRQ72870.1"/>
    </source>
</evidence>
<proteinExistence type="predicted"/>
<feature type="region of interest" description="Disordered" evidence="1">
    <location>
        <begin position="117"/>
        <end position="162"/>
    </location>
</feature>
<comment type="caution">
    <text evidence="2">The sequence shown here is derived from an EMBL/GenBank/DDBJ whole genome shotgun (WGS) entry which is preliminary data.</text>
</comment>
<protein>
    <submittedName>
        <fullName evidence="2">Uncharacterized protein</fullName>
    </submittedName>
</protein>
<feature type="compositionally biased region" description="Low complexity" evidence="1">
    <location>
        <begin position="117"/>
        <end position="136"/>
    </location>
</feature>
<name>A0A2T0A4G5_RHOTO</name>
<reference evidence="2 3" key="1">
    <citation type="journal article" date="2018" name="Elife">
        <title>Functional genomics of lipid metabolism in the oleaginous yeast Rhodosporidium toruloides.</title>
        <authorList>
            <person name="Coradetti S.T."/>
            <person name="Pinel D."/>
            <person name="Geiselman G."/>
            <person name="Ito M."/>
            <person name="Mondo S."/>
            <person name="Reilly M.C."/>
            <person name="Cheng Y.F."/>
            <person name="Bauer S."/>
            <person name="Grigoriev I."/>
            <person name="Gladden J.M."/>
            <person name="Simmons B.A."/>
            <person name="Brem R."/>
            <person name="Arkin A.P."/>
            <person name="Skerker J.M."/>
        </authorList>
    </citation>
    <scope>NUCLEOTIDE SEQUENCE [LARGE SCALE GENOMIC DNA]</scope>
    <source>
        <strain evidence="2 3">NBRC 0880</strain>
    </source>
</reference>
<feature type="compositionally biased region" description="Basic residues" evidence="1">
    <location>
        <begin position="296"/>
        <end position="333"/>
    </location>
</feature>
<evidence type="ECO:0000256" key="1">
    <source>
        <dbReference type="SAM" id="MobiDB-lite"/>
    </source>
</evidence>